<keyword evidence="1" id="KW-0808">Transferase</keyword>
<evidence type="ECO:0000313" key="2">
    <source>
        <dbReference type="Proteomes" id="UP000247480"/>
    </source>
</evidence>
<proteinExistence type="predicted"/>
<evidence type="ECO:0000313" key="1">
    <source>
        <dbReference type="EMBL" id="GBH13969.1"/>
    </source>
</evidence>
<keyword evidence="1" id="KW-0012">Acyltransferase</keyword>
<protein>
    <submittedName>
        <fullName evidence="1">UDP-3-O-[3-hydroxymyristoyl] glucosamine N-acyltransferase</fullName>
    </submittedName>
</protein>
<dbReference type="EMBL" id="BGJZ01000408">
    <property type="protein sequence ID" value="GBH13969.1"/>
    <property type="molecule type" value="Genomic_DNA"/>
</dbReference>
<dbReference type="AlphaFoldDB" id="A0A2V0QLZ6"/>
<comment type="caution">
    <text evidence="1">The sequence shown here is derived from an EMBL/GenBank/DDBJ whole genome shotgun (WGS) entry which is preliminary data.</text>
</comment>
<name>A0A2V0QLZ6_PSESF</name>
<accession>A0A2V0QLZ6</accession>
<dbReference type="Proteomes" id="UP000247480">
    <property type="component" value="Unassembled WGS sequence"/>
</dbReference>
<sequence length="72" mass="8314">MLVQREGRPDRTFLASFIELGRQIRLGENRTAAQHGCSSGDQSNFFQRKHVGLPFEVRFRLRMDGFSDINTD</sequence>
<organism evidence="1 2">
    <name type="scientific">Pseudomonas syringae pv. actinidiae</name>
    <dbReference type="NCBI Taxonomy" id="103796"/>
    <lineage>
        <taxon>Bacteria</taxon>
        <taxon>Pseudomonadati</taxon>
        <taxon>Pseudomonadota</taxon>
        <taxon>Gammaproteobacteria</taxon>
        <taxon>Pseudomonadales</taxon>
        <taxon>Pseudomonadaceae</taxon>
        <taxon>Pseudomonas</taxon>
        <taxon>Pseudomonas syringae</taxon>
    </lineage>
</organism>
<reference evidence="1 2" key="1">
    <citation type="submission" date="2018-04" db="EMBL/GenBank/DDBJ databases">
        <title>Draft genome sequence of Pseudomonas syringae pv. actinidiae biovar 1 strains isolated from kiwifruit in Kagawa prefecture.</title>
        <authorList>
            <person name="Tabuchi M."/>
            <person name="Saito M."/>
            <person name="Fujiwara S."/>
            <person name="Sasa N."/>
            <person name="Akimitsu K."/>
            <person name="Gomi K."/>
            <person name="Konishi-Sugita S."/>
            <person name="Hamano K."/>
            <person name="Kataoka I."/>
        </authorList>
    </citation>
    <scope>NUCLEOTIDE SEQUENCE [LARGE SCALE GENOMIC DNA]</scope>
    <source>
        <strain evidence="1 2">MAFF212206</strain>
    </source>
</reference>
<gene>
    <name evidence="1" type="ORF">KPSA1_07464</name>
</gene>
<dbReference type="GO" id="GO:0016746">
    <property type="term" value="F:acyltransferase activity"/>
    <property type="evidence" value="ECO:0007669"/>
    <property type="project" value="UniProtKB-KW"/>
</dbReference>